<keyword evidence="5" id="KW-1185">Reference proteome</keyword>
<evidence type="ECO:0000313" key="2">
    <source>
        <dbReference type="EMBL" id="PZX53796.1"/>
    </source>
</evidence>
<protein>
    <recommendedName>
        <fullName evidence="6">Lipoprotein</fullName>
    </recommendedName>
</protein>
<dbReference type="RefSeq" id="WP_086502204.1">
    <property type="nucleotide sequence ID" value="NZ_MSSV01000015.1"/>
</dbReference>
<sequence>MRLKSYLGIFFLLLVFSSCINPPDDFPSVPQIVFKSLEYAPTAGADSLIISLRFQDAEGDLGLSSTDDDPPFQDVDFQRDSQGKLITYSTRPTEAPSYNPIDWLVNPIINNLVVKDTVWVKQNPNQFNIFLRFFIKRNGQFKEFKWQDPPFYTTFNGRFPRILTSEEGQAVEGDIRYGMLSSGWEAIFRTDTIRVDVSIQDRALNRSNEVSSPEVTLKQITR</sequence>
<reference evidence="3 5" key="2">
    <citation type="submission" date="2019-08" db="EMBL/GenBank/DDBJ databases">
        <title>Genome of Algoriphagus ratkowskyi IC026.</title>
        <authorList>
            <person name="Bowman J.P."/>
        </authorList>
    </citation>
    <scope>NUCLEOTIDE SEQUENCE [LARGE SCALE GENOMIC DNA]</scope>
    <source>
        <strain evidence="3 5">IC026</strain>
    </source>
</reference>
<feature type="chain" id="PRO_5015949100" description="Lipoprotein" evidence="1">
    <location>
        <begin position="21"/>
        <end position="222"/>
    </location>
</feature>
<dbReference type="OrthoDB" id="980982at2"/>
<dbReference type="AlphaFoldDB" id="A0A2W7R3J9"/>
<dbReference type="EMBL" id="VORV01000010">
    <property type="protein sequence ID" value="TXD76797.1"/>
    <property type="molecule type" value="Genomic_DNA"/>
</dbReference>
<proteinExistence type="predicted"/>
<accession>A0A2W7R3J9</accession>
<reference evidence="2 4" key="1">
    <citation type="submission" date="2018-06" db="EMBL/GenBank/DDBJ databases">
        <title>Genomic Encyclopedia of Archaeal and Bacterial Type Strains, Phase II (KMG-II): from individual species to whole genera.</title>
        <authorList>
            <person name="Goeker M."/>
        </authorList>
    </citation>
    <scope>NUCLEOTIDE SEQUENCE [LARGE SCALE GENOMIC DNA]</scope>
    <source>
        <strain evidence="2 4">DSM 22686</strain>
    </source>
</reference>
<feature type="signal peptide" evidence="1">
    <location>
        <begin position="1"/>
        <end position="20"/>
    </location>
</feature>
<gene>
    <name evidence="3" type="ORF">ESW18_15655</name>
    <name evidence="2" type="ORF">LV84_02904</name>
</gene>
<keyword evidence="1" id="KW-0732">Signal</keyword>
<evidence type="ECO:0000313" key="5">
    <source>
        <dbReference type="Proteomes" id="UP000321927"/>
    </source>
</evidence>
<organism evidence="2 4">
    <name type="scientific">Algoriphagus ratkowskyi</name>
    <dbReference type="NCBI Taxonomy" id="57028"/>
    <lineage>
        <taxon>Bacteria</taxon>
        <taxon>Pseudomonadati</taxon>
        <taxon>Bacteroidota</taxon>
        <taxon>Cytophagia</taxon>
        <taxon>Cytophagales</taxon>
        <taxon>Cyclobacteriaceae</taxon>
        <taxon>Algoriphagus</taxon>
    </lineage>
</organism>
<dbReference type="PROSITE" id="PS51257">
    <property type="entry name" value="PROKAR_LIPOPROTEIN"/>
    <property type="match status" value="1"/>
</dbReference>
<evidence type="ECO:0000256" key="1">
    <source>
        <dbReference type="SAM" id="SignalP"/>
    </source>
</evidence>
<name>A0A2W7R3J9_9BACT</name>
<dbReference type="EMBL" id="QKZU01000011">
    <property type="protein sequence ID" value="PZX53796.1"/>
    <property type="molecule type" value="Genomic_DNA"/>
</dbReference>
<evidence type="ECO:0000313" key="4">
    <source>
        <dbReference type="Proteomes" id="UP000249115"/>
    </source>
</evidence>
<dbReference type="Proteomes" id="UP000321927">
    <property type="component" value="Unassembled WGS sequence"/>
</dbReference>
<comment type="caution">
    <text evidence="2">The sequence shown here is derived from an EMBL/GenBank/DDBJ whole genome shotgun (WGS) entry which is preliminary data.</text>
</comment>
<dbReference type="Proteomes" id="UP000249115">
    <property type="component" value="Unassembled WGS sequence"/>
</dbReference>
<evidence type="ECO:0000313" key="3">
    <source>
        <dbReference type="EMBL" id="TXD76797.1"/>
    </source>
</evidence>
<evidence type="ECO:0008006" key="6">
    <source>
        <dbReference type="Google" id="ProtNLM"/>
    </source>
</evidence>